<keyword evidence="2" id="KW-1185">Reference proteome</keyword>
<dbReference type="AlphaFoldDB" id="D3BGB4"/>
<proteinExistence type="predicted"/>
<organism evidence="1 2">
    <name type="scientific">Heterostelium pallidum (strain ATCC 26659 / Pp 5 / PN500)</name>
    <name type="common">Cellular slime mold</name>
    <name type="synonym">Polysphondylium pallidum</name>
    <dbReference type="NCBI Taxonomy" id="670386"/>
    <lineage>
        <taxon>Eukaryota</taxon>
        <taxon>Amoebozoa</taxon>
        <taxon>Evosea</taxon>
        <taxon>Eumycetozoa</taxon>
        <taxon>Dictyostelia</taxon>
        <taxon>Acytosteliales</taxon>
        <taxon>Acytosteliaceae</taxon>
        <taxon>Heterostelium</taxon>
    </lineage>
</organism>
<name>D3BGB4_HETP5</name>
<evidence type="ECO:0000313" key="2">
    <source>
        <dbReference type="Proteomes" id="UP000001396"/>
    </source>
</evidence>
<dbReference type="EMBL" id="ADBJ01000034">
    <property type="protein sequence ID" value="EFA79514.1"/>
    <property type="molecule type" value="Genomic_DNA"/>
</dbReference>
<protein>
    <submittedName>
        <fullName evidence="1">Uncharacterized protein</fullName>
    </submittedName>
</protein>
<gene>
    <name evidence="1" type="ORF">PPL_07565</name>
</gene>
<dbReference type="RefSeq" id="XP_020431635.1">
    <property type="nucleotide sequence ID" value="XM_020578400.1"/>
</dbReference>
<dbReference type="InParanoid" id="D3BGB4"/>
<evidence type="ECO:0000313" key="1">
    <source>
        <dbReference type="EMBL" id="EFA79514.1"/>
    </source>
</evidence>
<reference evidence="1 2" key="1">
    <citation type="journal article" date="2011" name="Genome Res.">
        <title>Phylogeny-wide analysis of social amoeba genomes highlights ancient origins for complex intercellular communication.</title>
        <authorList>
            <person name="Heidel A.J."/>
            <person name="Lawal H.M."/>
            <person name="Felder M."/>
            <person name="Schilde C."/>
            <person name="Helps N.R."/>
            <person name="Tunggal B."/>
            <person name="Rivero F."/>
            <person name="John U."/>
            <person name="Schleicher M."/>
            <person name="Eichinger L."/>
            <person name="Platzer M."/>
            <person name="Noegel A.A."/>
            <person name="Schaap P."/>
            <person name="Gloeckner G."/>
        </authorList>
    </citation>
    <scope>NUCLEOTIDE SEQUENCE [LARGE SCALE GENOMIC DNA]</scope>
    <source>
        <strain evidence="2">ATCC 26659 / Pp 5 / PN500</strain>
    </source>
</reference>
<dbReference type="Proteomes" id="UP000001396">
    <property type="component" value="Unassembled WGS sequence"/>
</dbReference>
<dbReference type="GeneID" id="31363046"/>
<comment type="caution">
    <text evidence="1">The sequence shown here is derived from an EMBL/GenBank/DDBJ whole genome shotgun (WGS) entry which is preliminary data.</text>
</comment>
<accession>D3BGB4</accession>
<sequence>MKESAWATLFVGTLVAYGVLNRPKSTIINDIRDLISHKNITNNNEITKQNSVDDTKATTVILATPNNQLPTLSIDNLSNVDSSLQIFDKNNTIKRRVFFS</sequence>